<dbReference type="Proteomes" id="UP001139089">
    <property type="component" value="Unassembled WGS sequence"/>
</dbReference>
<dbReference type="Pfam" id="PF07077">
    <property type="entry name" value="DUF1345"/>
    <property type="match status" value="1"/>
</dbReference>
<evidence type="ECO:0000313" key="3">
    <source>
        <dbReference type="Proteomes" id="UP001139089"/>
    </source>
</evidence>
<name>A0A9X1NXI3_9HYPH</name>
<evidence type="ECO:0000313" key="2">
    <source>
        <dbReference type="EMBL" id="MCD7111689.1"/>
    </source>
</evidence>
<dbReference type="InterPro" id="IPR009781">
    <property type="entry name" value="DUF1345"/>
</dbReference>
<protein>
    <submittedName>
        <fullName evidence="2">DUF1345 domain-containing protein</fullName>
    </submittedName>
</protein>
<organism evidence="2 3">
    <name type="scientific">Rhizobium quercicola</name>
    <dbReference type="NCBI Taxonomy" id="2901226"/>
    <lineage>
        <taxon>Bacteria</taxon>
        <taxon>Pseudomonadati</taxon>
        <taxon>Pseudomonadota</taxon>
        <taxon>Alphaproteobacteria</taxon>
        <taxon>Hyphomicrobiales</taxon>
        <taxon>Rhizobiaceae</taxon>
        <taxon>Rhizobium/Agrobacterium group</taxon>
        <taxon>Rhizobium</taxon>
    </lineage>
</organism>
<accession>A0A9X1NXI3</accession>
<comment type="caution">
    <text evidence="2">The sequence shown here is derived from an EMBL/GenBank/DDBJ whole genome shotgun (WGS) entry which is preliminary data.</text>
</comment>
<dbReference type="AlphaFoldDB" id="A0A9X1NXI3"/>
<keyword evidence="3" id="KW-1185">Reference proteome</keyword>
<dbReference type="RefSeq" id="WP_231816751.1">
    <property type="nucleotide sequence ID" value="NZ_JAJOZR010000019.1"/>
</dbReference>
<reference evidence="2" key="1">
    <citation type="submission" date="2021-12" db="EMBL/GenBank/DDBJ databases">
        <authorList>
            <person name="Li Y."/>
        </authorList>
    </citation>
    <scope>NUCLEOTIDE SEQUENCE</scope>
    <source>
        <strain evidence="2">DKSPLA3</strain>
    </source>
</reference>
<proteinExistence type="predicted"/>
<evidence type="ECO:0000256" key="1">
    <source>
        <dbReference type="SAM" id="Phobius"/>
    </source>
</evidence>
<feature type="transmembrane region" description="Helical" evidence="1">
    <location>
        <begin position="12"/>
        <end position="31"/>
    </location>
</feature>
<feature type="transmembrane region" description="Helical" evidence="1">
    <location>
        <begin position="78"/>
        <end position="99"/>
    </location>
</feature>
<dbReference type="EMBL" id="JAJOZR010000019">
    <property type="protein sequence ID" value="MCD7111689.1"/>
    <property type="molecule type" value="Genomic_DNA"/>
</dbReference>
<gene>
    <name evidence="2" type="ORF">LRX75_21905</name>
</gene>
<keyword evidence="1" id="KW-1133">Transmembrane helix</keyword>
<keyword evidence="1" id="KW-0472">Membrane</keyword>
<feature type="transmembrane region" description="Helical" evidence="1">
    <location>
        <begin position="196"/>
        <end position="220"/>
    </location>
</feature>
<sequence length="221" mass="23779">MARARSGLIPRRHLPFTLGAIVAALSLPIGFIESGRFAIELAAVLFFLVYLVMIAIRIPRLSGAYLKENAAGTDEPEIVILGVTLAAVVICLVSLFQALNEKDGAPLADQILAFASVALGWLTVHTMAAIHYAHRYWSPELSDVGAGENGDRRGLDFPGTDMPGIFDFLYFSFVIGMTAQTSDVAINTTAMRKINLLHAIISYFFNTVLIAVAVNAAVALL</sequence>
<keyword evidence="1" id="KW-0812">Transmembrane</keyword>
<feature type="transmembrane region" description="Helical" evidence="1">
    <location>
        <begin position="111"/>
        <end position="133"/>
    </location>
</feature>
<feature type="transmembrane region" description="Helical" evidence="1">
    <location>
        <begin position="37"/>
        <end position="58"/>
    </location>
</feature>